<dbReference type="InterPro" id="IPR013083">
    <property type="entry name" value="Znf_RING/FYVE/PHD"/>
</dbReference>
<dbReference type="InterPro" id="IPR002083">
    <property type="entry name" value="MATH/TRAF_dom"/>
</dbReference>
<dbReference type="Proteomes" id="UP000007879">
    <property type="component" value="Unassembled WGS sequence"/>
</dbReference>
<keyword evidence="10" id="KW-1185">Reference proteome</keyword>
<evidence type="ECO:0000256" key="5">
    <source>
        <dbReference type="PROSITE-ProRule" id="PRU00175"/>
    </source>
</evidence>
<reference evidence="10" key="1">
    <citation type="journal article" date="2010" name="Nature">
        <title>The Amphimedon queenslandica genome and the evolution of animal complexity.</title>
        <authorList>
            <person name="Srivastava M."/>
            <person name="Simakov O."/>
            <person name="Chapman J."/>
            <person name="Fahey B."/>
            <person name="Gauthier M.E."/>
            <person name="Mitros T."/>
            <person name="Richards G.S."/>
            <person name="Conaco C."/>
            <person name="Dacre M."/>
            <person name="Hellsten U."/>
            <person name="Larroux C."/>
            <person name="Putnam N.H."/>
            <person name="Stanke M."/>
            <person name="Adamska M."/>
            <person name="Darling A."/>
            <person name="Degnan S.M."/>
            <person name="Oakley T.H."/>
            <person name="Plachetzki D.C."/>
            <person name="Zhai Y."/>
            <person name="Adamski M."/>
            <person name="Calcino A."/>
            <person name="Cummins S.F."/>
            <person name="Goodstein D.M."/>
            <person name="Harris C."/>
            <person name="Jackson D.J."/>
            <person name="Leys S.P."/>
            <person name="Shu S."/>
            <person name="Woodcroft B.J."/>
            <person name="Vervoort M."/>
            <person name="Kosik K.S."/>
            <person name="Manning G."/>
            <person name="Degnan B.M."/>
            <person name="Rokhsar D.S."/>
        </authorList>
    </citation>
    <scope>NUCLEOTIDE SEQUENCE [LARGE SCALE GENOMIC DNA]</scope>
</reference>
<evidence type="ECO:0000313" key="10">
    <source>
        <dbReference type="Proteomes" id="UP000007879"/>
    </source>
</evidence>
<protein>
    <recommendedName>
        <fullName evidence="11">RING-type domain-containing protein</fullName>
    </recommendedName>
</protein>
<dbReference type="SMART" id="SM00061">
    <property type="entry name" value="MATH"/>
    <property type="match status" value="1"/>
</dbReference>
<keyword evidence="4" id="KW-0862">Zinc</keyword>
<dbReference type="Pfam" id="PF21355">
    <property type="entry name" value="TRAF-mep_MATH"/>
    <property type="match status" value="1"/>
</dbReference>
<dbReference type="eggNOG" id="KOG0297">
    <property type="taxonomic scope" value="Eukaryota"/>
</dbReference>
<dbReference type="InterPro" id="IPR049342">
    <property type="entry name" value="TRAF1-6_MATH_dom"/>
</dbReference>
<organism evidence="9">
    <name type="scientific">Amphimedon queenslandica</name>
    <name type="common">Sponge</name>
    <dbReference type="NCBI Taxonomy" id="400682"/>
    <lineage>
        <taxon>Eukaryota</taxon>
        <taxon>Metazoa</taxon>
        <taxon>Porifera</taxon>
        <taxon>Demospongiae</taxon>
        <taxon>Heteroscleromorpha</taxon>
        <taxon>Haplosclerida</taxon>
        <taxon>Niphatidae</taxon>
        <taxon>Amphimedon</taxon>
    </lineage>
</organism>
<gene>
    <name evidence="9" type="primary">105316859</name>
</gene>
<evidence type="ECO:0000256" key="3">
    <source>
        <dbReference type="ARBA" id="ARBA00022771"/>
    </source>
</evidence>
<dbReference type="EnsemblMetazoa" id="Aqu2.1.38613_001">
    <property type="protein sequence ID" value="Aqu2.1.38613_001"/>
    <property type="gene ID" value="Aqu2.1.38613"/>
</dbReference>
<keyword evidence="2" id="KW-0963">Cytoplasm</keyword>
<evidence type="ECO:0000256" key="2">
    <source>
        <dbReference type="ARBA" id="ARBA00022490"/>
    </source>
</evidence>
<dbReference type="SUPFAM" id="SSF49599">
    <property type="entry name" value="TRAF domain-like"/>
    <property type="match status" value="2"/>
</dbReference>
<accession>A0A1X7VF38</accession>
<keyword evidence="3 5" id="KW-0479">Metal-binding</keyword>
<feature type="domain" description="RING-type" evidence="7">
    <location>
        <begin position="34"/>
        <end position="69"/>
    </location>
</feature>
<dbReference type="InterPro" id="IPR001841">
    <property type="entry name" value="Znf_RING"/>
</dbReference>
<evidence type="ECO:0008006" key="11">
    <source>
        <dbReference type="Google" id="ProtNLM"/>
    </source>
</evidence>
<keyword evidence="6" id="KW-0175">Coiled coil</keyword>
<dbReference type="KEGG" id="aqu:105316859"/>
<dbReference type="GO" id="GO:0008270">
    <property type="term" value="F:zinc ion binding"/>
    <property type="evidence" value="ECO:0007669"/>
    <property type="project" value="UniProtKB-KW"/>
</dbReference>
<dbReference type="EnsemblMetazoa" id="XM_011412098.1">
    <property type="protein sequence ID" value="XP_011410400.1"/>
    <property type="gene ID" value="LOC105316859"/>
</dbReference>
<keyword evidence="3 5" id="KW-0863">Zinc-finger</keyword>
<dbReference type="PROSITE" id="PS50089">
    <property type="entry name" value="ZF_RING_2"/>
    <property type="match status" value="1"/>
</dbReference>
<dbReference type="GO" id="GO:0005737">
    <property type="term" value="C:cytoplasm"/>
    <property type="evidence" value="ECO:0007669"/>
    <property type="project" value="UniProtKB-SubCell"/>
</dbReference>
<evidence type="ECO:0000256" key="6">
    <source>
        <dbReference type="SAM" id="Coils"/>
    </source>
</evidence>
<feature type="domain" description="MATH" evidence="8">
    <location>
        <begin position="289"/>
        <end position="445"/>
    </location>
</feature>
<dbReference type="AlphaFoldDB" id="A0A1X7VF38"/>
<dbReference type="InterPro" id="IPR008974">
    <property type="entry name" value="TRAF-like"/>
</dbReference>
<evidence type="ECO:0000259" key="8">
    <source>
        <dbReference type="PROSITE" id="PS50144"/>
    </source>
</evidence>
<dbReference type="Gene3D" id="2.60.210.10">
    <property type="entry name" value="Apoptosis, Tumor Necrosis Factor Receptor Associated Protein 2, Chain A"/>
    <property type="match status" value="1"/>
</dbReference>
<evidence type="ECO:0000256" key="1">
    <source>
        <dbReference type="ARBA" id="ARBA00004496"/>
    </source>
</evidence>
<reference evidence="9" key="2">
    <citation type="submission" date="2017-05" db="UniProtKB">
        <authorList>
            <consortium name="EnsemblMetazoa"/>
        </authorList>
    </citation>
    <scope>IDENTIFICATION</scope>
</reference>
<evidence type="ECO:0000313" key="9">
    <source>
        <dbReference type="EnsemblMetazoa" id="Aqu2.1.38613_001"/>
    </source>
</evidence>
<comment type="subcellular location">
    <subcellularLocation>
        <location evidence="1">Cytoplasm</location>
    </subcellularLocation>
</comment>
<dbReference type="OrthoDB" id="5574452at2759"/>
<dbReference type="PROSITE" id="PS50144">
    <property type="entry name" value="MATH"/>
    <property type="match status" value="1"/>
</dbReference>
<dbReference type="InParanoid" id="A0A1X7VF38"/>
<sequence>MSKVPSSPSSPPPVSSGWSSLNFVSPSPPESLICPICLSVLKDPYITDCCGNHFCHYCIDRVETCPLCRKTNFKIFPNLEKKREVSSIPVYCIHREKGCGWSGPLGRLFETHLPMECQFVPRPCPYNCGASLLPIDVGAHEDSCPKVTLDALVHKMKAEQINLGISMMGFIGRLAPLVEEVAILKEENKGLREEMGKVRDGLKAEIVKVLESQDEIRLQLVESRGRADILERENSKMAKRIDELSKKLEATQAAGTSLNIQEHSIDGPAQSISELESKLNLMTLTCTSVPPLTLVLSGFYGYKTSGTWWQSRPFYSHPCGYKFRMEVKPSGSGSGSGTHISVYVHVMKGEFDEKLKWPLNAVVNFRLIDQSPANRHFESKVSFSSENEASNRVTGDRIAGTGRGYSQFLPLVQVIGGAEGVAAGGSGIALAQFLKGDTIVFEIVQITCK</sequence>
<proteinExistence type="predicted"/>
<feature type="coiled-coil region" evidence="6">
    <location>
        <begin position="227"/>
        <end position="254"/>
    </location>
</feature>
<evidence type="ECO:0000256" key="4">
    <source>
        <dbReference type="ARBA" id="ARBA00022833"/>
    </source>
</evidence>
<evidence type="ECO:0000259" key="7">
    <source>
        <dbReference type="PROSITE" id="PS50089"/>
    </source>
</evidence>
<dbReference type="SUPFAM" id="SSF57850">
    <property type="entry name" value="RING/U-box"/>
    <property type="match status" value="1"/>
</dbReference>
<dbReference type="SMART" id="SM00184">
    <property type="entry name" value="RING"/>
    <property type="match status" value="1"/>
</dbReference>
<dbReference type="PANTHER" id="PTHR10131">
    <property type="entry name" value="TNF RECEPTOR ASSOCIATED FACTOR"/>
    <property type="match status" value="1"/>
</dbReference>
<dbReference type="PANTHER" id="PTHR10131:SF94">
    <property type="entry name" value="TNF RECEPTOR-ASSOCIATED FACTOR 4"/>
    <property type="match status" value="1"/>
</dbReference>
<dbReference type="GO" id="GO:0043122">
    <property type="term" value="P:regulation of canonical NF-kappaB signal transduction"/>
    <property type="evidence" value="ECO:0007669"/>
    <property type="project" value="TreeGrafter"/>
</dbReference>
<dbReference type="Gene3D" id="3.30.40.10">
    <property type="entry name" value="Zinc/RING finger domain, C3HC4 (zinc finger)"/>
    <property type="match status" value="2"/>
</dbReference>
<name>A0A1X7VF38_AMPQE</name>